<accession>A0A140TAV8</accession>
<organism evidence="11 12">
    <name type="scientific">Oryctolagus cuniculus</name>
    <name type="common">Rabbit</name>
    <dbReference type="NCBI Taxonomy" id="9986"/>
    <lineage>
        <taxon>Eukaryota</taxon>
        <taxon>Metazoa</taxon>
        <taxon>Chordata</taxon>
        <taxon>Craniata</taxon>
        <taxon>Vertebrata</taxon>
        <taxon>Euteleostomi</taxon>
        <taxon>Mammalia</taxon>
        <taxon>Eutheria</taxon>
        <taxon>Euarchontoglires</taxon>
        <taxon>Glires</taxon>
        <taxon>Lagomorpha</taxon>
        <taxon>Leporidae</taxon>
        <taxon>Oryctolagus</taxon>
    </lineage>
</organism>
<evidence type="ECO:0000256" key="7">
    <source>
        <dbReference type="ARBA" id="ARBA00022729"/>
    </source>
</evidence>
<evidence type="ECO:0000256" key="2">
    <source>
        <dbReference type="ARBA" id="ARBA00004613"/>
    </source>
</evidence>
<evidence type="ECO:0000256" key="9">
    <source>
        <dbReference type="PIRNR" id="PIRNR002372"/>
    </source>
</evidence>
<proteinExistence type="inferred from homology"/>
<evidence type="ECO:0000256" key="3">
    <source>
        <dbReference type="ARBA" id="ARBA00008083"/>
    </source>
</evidence>
<evidence type="ECO:0000313" key="11">
    <source>
        <dbReference type="Ensembl" id="ENSOCUP00000008186.2"/>
    </source>
</evidence>
<dbReference type="InterPro" id="IPR031305">
    <property type="entry name" value="Casein_CS"/>
</dbReference>
<dbReference type="EMBL" id="AAGW02023125">
    <property type="status" value="NOT_ANNOTATED_CDS"/>
    <property type="molecule type" value="Genomic_DNA"/>
</dbReference>
<dbReference type="GO" id="GO:0007595">
    <property type="term" value="P:lactation"/>
    <property type="evidence" value="ECO:0007669"/>
    <property type="project" value="Ensembl"/>
</dbReference>
<dbReference type="GO" id="GO:0005615">
    <property type="term" value="C:extracellular space"/>
    <property type="evidence" value="ECO:0007669"/>
    <property type="project" value="Ensembl"/>
</dbReference>
<dbReference type="Bgee" id="ENSOCUG00000009494">
    <property type="expression patterns" value="Expressed in liver and 1 other cell type or tissue"/>
</dbReference>
<dbReference type="Pfam" id="PF00363">
    <property type="entry name" value="Casein"/>
    <property type="match status" value="1"/>
</dbReference>
<evidence type="ECO:0000256" key="10">
    <source>
        <dbReference type="SAM" id="SignalP"/>
    </source>
</evidence>
<dbReference type="AlphaFoldDB" id="A0A140TAV8"/>
<comment type="similarity">
    <text evidence="3 9">Belongs to the beta-casein family.</text>
</comment>
<evidence type="ECO:0000256" key="4">
    <source>
        <dbReference type="ARBA" id="ARBA00018977"/>
    </source>
</evidence>
<keyword evidence="12" id="KW-1185">Reference proteome</keyword>
<evidence type="ECO:0000256" key="8">
    <source>
        <dbReference type="ARBA" id="ARBA00022743"/>
    </source>
</evidence>
<reference evidence="11" key="2">
    <citation type="submission" date="2025-08" db="UniProtKB">
        <authorList>
            <consortium name="Ensembl"/>
        </authorList>
    </citation>
    <scope>IDENTIFICATION</scope>
    <source>
        <strain evidence="11">Thorbecke</strain>
    </source>
</reference>
<dbReference type="Proteomes" id="UP000001811">
    <property type="component" value="Chromosome 15"/>
</dbReference>
<gene>
    <name evidence="11" type="primary">CSN2</name>
</gene>
<keyword evidence="5" id="KW-0964">Secreted</keyword>
<name>A0A140TAV8_RABIT</name>
<dbReference type="InParanoid" id="A0A140TAV8"/>
<dbReference type="GO" id="GO:0004869">
    <property type="term" value="F:cysteine-type endopeptidase inhibitor activity"/>
    <property type="evidence" value="ECO:0007669"/>
    <property type="project" value="Ensembl"/>
</dbReference>
<dbReference type="PANTHER" id="PTHR11500">
    <property type="entry name" value="BETA CASEIN"/>
    <property type="match status" value="1"/>
</dbReference>
<keyword evidence="8 9" id="KW-0494">Milk protein</keyword>
<reference evidence="11 12" key="1">
    <citation type="journal article" date="2011" name="Nature">
        <title>A high-resolution map of human evolutionary constraint using 29 mammals.</title>
        <authorList>
            <person name="Lindblad-Toh K."/>
            <person name="Garber M."/>
            <person name="Zuk O."/>
            <person name="Lin M.F."/>
            <person name="Parker B.J."/>
            <person name="Washietl S."/>
            <person name="Kheradpour P."/>
            <person name="Ernst J."/>
            <person name="Jordan G."/>
            <person name="Mauceli E."/>
            <person name="Ward L.D."/>
            <person name="Lowe C.B."/>
            <person name="Holloway A.K."/>
            <person name="Clamp M."/>
            <person name="Gnerre S."/>
            <person name="Alfoldi J."/>
            <person name="Beal K."/>
            <person name="Chang J."/>
            <person name="Clawson H."/>
            <person name="Cuff J."/>
            <person name="Di Palma F."/>
            <person name="Fitzgerald S."/>
            <person name="Flicek P."/>
            <person name="Guttman M."/>
            <person name="Hubisz M.J."/>
            <person name="Jaffe D.B."/>
            <person name="Jungreis I."/>
            <person name="Kent W.J."/>
            <person name="Kostka D."/>
            <person name="Lara M."/>
            <person name="Martins A.L."/>
            <person name="Massingham T."/>
            <person name="Moltke I."/>
            <person name="Raney B.J."/>
            <person name="Rasmussen M.D."/>
            <person name="Robinson J."/>
            <person name="Stark A."/>
            <person name="Vilella A.J."/>
            <person name="Wen J."/>
            <person name="Xie X."/>
            <person name="Zody M.C."/>
            <person name="Baldwin J."/>
            <person name="Bloom T."/>
            <person name="Chin C.W."/>
            <person name="Heiman D."/>
            <person name="Nicol R."/>
            <person name="Nusbaum C."/>
            <person name="Young S."/>
            <person name="Wilkinson J."/>
            <person name="Worley K.C."/>
            <person name="Kovar C.L."/>
            <person name="Muzny D.M."/>
            <person name="Gibbs R.A."/>
            <person name="Cree A."/>
            <person name="Dihn H.H."/>
            <person name="Fowler G."/>
            <person name="Jhangiani S."/>
            <person name="Joshi V."/>
            <person name="Lee S."/>
            <person name="Lewis L.R."/>
            <person name="Nazareth L.V."/>
            <person name="Okwuonu G."/>
            <person name="Santibanez J."/>
            <person name="Warren W.C."/>
            <person name="Mardis E.R."/>
            <person name="Weinstock G.M."/>
            <person name="Wilson R.K."/>
            <person name="Delehaunty K."/>
            <person name="Dooling D."/>
            <person name="Fronik C."/>
            <person name="Fulton L."/>
            <person name="Fulton B."/>
            <person name="Graves T."/>
            <person name="Minx P."/>
            <person name="Sodergren E."/>
            <person name="Birney E."/>
            <person name="Margulies E.H."/>
            <person name="Herrero J."/>
            <person name="Green E.D."/>
            <person name="Haussler D."/>
            <person name="Siepel A."/>
            <person name="Goldman N."/>
            <person name="Pollard K.S."/>
            <person name="Pedersen J.S."/>
            <person name="Lander E.S."/>
            <person name="Kellis M."/>
        </authorList>
    </citation>
    <scope>NUCLEOTIDE SEQUENCE [LARGE SCALE GENOMIC DNA]</scope>
    <source>
        <strain evidence="11 12">Thorbecke inbred</strain>
    </source>
</reference>
<evidence type="ECO:0000256" key="6">
    <source>
        <dbReference type="ARBA" id="ARBA00022553"/>
    </source>
</evidence>
<evidence type="ECO:0000256" key="1">
    <source>
        <dbReference type="ARBA" id="ARBA00002287"/>
    </source>
</evidence>
<reference evidence="11" key="3">
    <citation type="submission" date="2025-09" db="UniProtKB">
        <authorList>
            <consortium name="Ensembl"/>
        </authorList>
    </citation>
    <scope>IDENTIFICATION</scope>
    <source>
        <strain evidence="11">Thorbecke</strain>
    </source>
</reference>
<evidence type="ECO:0000313" key="12">
    <source>
        <dbReference type="Proteomes" id="UP000001811"/>
    </source>
</evidence>
<comment type="function">
    <text evidence="1 9">Important role in determination of the surface properties of the casein micelles.</text>
</comment>
<dbReference type="GeneTree" id="ENSGT00390000001890"/>
<comment type="subcellular location">
    <subcellularLocation>
        <location evidence="2">Secreted</location>
    </subcellularLocation>
</comment>
<feature type="signal peptide" evidence="10">
    <location>
        <begin position="1"/>
        <end position="15"/>
    </location>
</feature>
<keyword evidence="7 10" id="KW-0732">Signal</keyword>
<dbReference type="InterPro" id="IPR001588">
    <property type="entry name" value="Casein"/>
</dbReference>
<sequence>MKVLILACLVALALAREKEQLSVPTEAVGSVSSSEEITHINKQKLETIKHVEQLLREEKLQDKILPFIQSLFPFAERIPYPTLPQNTLNLAQLDMLLPLLQPEIMEDPKAKETIIPKHKLMPFLKSPKTVPFVDSQILNLREMKNQHLLLPQLLPFMHQVFQPFPQTPIPYPQALLSLPQSKFMPIVPQVVPYPQRDMPIQALQLFQELLFPTHQGYPVVQPIAPVNV</sequence>
<dbReference type="Ensembl" id="ENSOCUT00000009490.2">
    <property type="protein sequence ID" value="ENSOCUP00000008186.2"/>
    <property type="gene ID" value="ENSOCUG00000009494.2"/>
</dbReference>
<keyword evidence="6" id="KW-0597">Phosphoprotein</keyword>
<dbReference type="PROSITE" id="PS00306">
    <property type="entry name" value="CASEIN_ALPHA_BETA"/>
    <property type="match status" value="1"/>
</dbReference>
<feature type="chain" id="PRO_5012678305" description="Beta-casein" evidence="10">
    <location>
        <begin position="16"/>
        <end position="228"/>
    </location>
</feature>
<dbReference type="InterPro" id="IPR016345">
    <property type="entry name" value="Casein_beta"/>
</dbReference>
<evidence type="ECO:0000256" key="5">
    <source>
        <dbReference type="ARBA" id="ARBA00022525"/>
    </source>
</evidence>
<dbReference type="PIRSF" id="PIRSF002372">
    <property type="entry name" value="Beta-casein"/>
    <property type="match status" value="1"/>
</dbReference>
<dbReference type="PANTHER" id="PTHR11500:SF0">
    <property type="entry name" value="BETA-CASEIN"/>
    <property type="match status" value="1"/>
</dbReference>
<dbReference type="OMA" id="EIMEVPK"/>
<dbReference type="FunCoup" id="A0A140TAV8">
    <property type="interactions" value="130"/>
</dbReference>
<protein>
    <recommendedName>
        <fullName evidence="4 9">Beta-casein</fullName>
    </recommendedName>
</protein>